<proteinExistence type="predicted"/>
<protein>
    <submittedName>
        <fullName evidence="2">Uncharacterized protein</fullName>
    </submittedName>
</protein>
<evidence type="ECO:0000313" key="2">
    <source>
        <dbReference type="EMBL" id="DAD84137.1"/>
    </source>
</evidence>
<name>A0A8S5MP96_9CAUD</name>
<sequence>MALSDTKTLTSERNAAYVKSNPGRRLTGPVEENKNAFDKFPQLNMDKHNALVDLLITLGIDSIVDDLDSRYTKTETDTKISTETNNLIETIEFTADDGKFKITTKGGKETVIDTVLEKVPASFELVTESGKQYLKVTNQDGTSSQTDVTALFNVYRFEDSDTIDFIESPTYTVTAIVKNNSITLEHLSLAAVSTLEGYVSAAAGSATAAAGSATEAETSANNASTFAQSAKGYSESSASSKNAAEASATAAANAAQTANSKANAANGSAIAAQSYAVGGTGTRQGEDTDNAKYYAQQAKEIAGEDFVTQSELTTALDKKVDKEAGKGLSKNDYNDTDKEKVDNLPTDTNVELNKKANKPTTITGTLAIGSTSIILTSAAITENSTVSVFTSKYDVSPINVVAETGKVTLTFEAQTEVISVKVEVATSGVYGRSAFIQGELAAGESTLTLNDSSITESSIVNVYTDKYPVAAKSITVENGTITVVFKPQTTKVQVKVEVR</sequence>
<reference evidence="2" key="1">
    <citation type="journal article" date="2021" name="Proc. Natl. Acad. Sci. U.S.A.">
        <title>A Catalog of Tens of Thousands of Viruses from Human Metagenomes Reveals Hidden Associations with Chronic Diseases.</title>
        <authorList>
            <person name="Tisza M.J."/>
            <person name="Buck C.B."/>
        </authorList>
    </citation>
    <scope>NUCLEOTIDE SEQUENCE</scope>
    <source>
        <strain evidence="2">CtoqT5</strain>
    </source>
</reference>
<evidence type="ECO:0000256" key="1">
    <source>
        <dbReference type="SAM" id="MobiDB-lite"/>
    </source>
</evidence>
<organism evidence="2">
    <name type="scientific">Podoviridae sp. ctoqT5</name>
    <dbReference type="NCBI Taxonomy" id="2826577"/>
    <lineage>
        <taxon>Viruses</taxon>
        <taxon>Duplodnaviria</taxon>
        <taxon>Heunggongvirae</taxon>
        <taxon>Uroviricota</taxon>
        <taxon>Caudoviricetes</taxon>
    </lineage>
</organism>
<feature type="compositionally biased region" description="Basic and acidic residues" evidence="1">
    <location>
        <begin position="332"/>
        <end position="342"/>
    </location>
</feature>
<accession>A0A8S5MP96</accession>
<dbReference type="EMBL" id="BK014952">
    <property type="protein sequence ID" value="DAD84137.1"/>
    <property type="molecule type" value="Genomic_DNA"/>
</dbReference>
<feature type="region of interest" description="Disordered" evidence="1">
    <location>
        <begin position="323"/>
        <end position="344"/>
    </location>
</feature>